<dbReference type="AlphaFoldDB" id="A0A3S0AR75"/>
<accession>A0A3S0AR75</accession>
<evidence type="ECO:0000313" key="2">
    <source>
        <dbReference type="Proteomes" id="UP000276128"/>
    </source>
</evidence>
<dbReference type="RefSeq" id="WP_126140402.1">
    <property type="nucleotide sequence ID" value="NZ_RXHU01000016.1"/>
</dbReference>
<dbReference type="EMBL" id="RXHU01000016">
    <property type="protein sequence ID" value="RTE10587.1"/>
    <property type="molecule type" value="Genomic_DNA"/>
</dbReference>
<organism evidence="1 2">
    <name type="scientific">Paenibacillus whitsoniae</name>
    <dbReference type="NCBI Taxonomy" id="2496558"/>
    <lineage>
        <taxon>Bacteria</taxon>
        <taxon>Bacillati</taxon>
        <taxon>Bacillota</taxon>
        <taxon>Bacilli</taxon>
        <taxon>Bacillales</taxon>
        <taxon>Paenibacillaceae</taxon>
        <taxon>Paenibacillus</taxon>
    </lineage>
</organism>
<comment type="caution">
    <text evidence="1">The sequence shown here is derived from an EMBL/GenBank/DDBJ whole genome shotgun (WGS) entry which is preliminary data.</text>
</comment>
<protein>
    <submittedName>
        <fullName evidence="1">Uncharacterized protein</fullName>
    </submittedName>
</protein>
<reference evidence="1 2" key="1">
    <citation type="submission" date="2018-12" db="EMBL/GenBank/DDBJ databases">
        <title>Bacillus ochoae sp. nov., Paenibacillus whitsoniae sp. nov., Paenibacillus spiritus sp. nov. Isolated from the Mars Exploration Rover during spacecraft assembly.</title>
        <authorList>
            <person name="Seuylemezian A."/>
            <person name="Vaishampayan P."/>
        </authorList>
    </citation>
    <scope>NUCLEOTIDE SEQUENCE [LARGE SCALE GENOMIC DNA]</scope>
    <source>
        <strain evidence="1 2">MER 54</strain>
    </source>
</reference>
<dbReference type="Proteomes" id="UP000276128">
    <property type="component" value="Unassembled WGS sequence"/>
</dbReference>
<dbReference type="OrthoDB" id="2627343at2"/>
<evidence type="ECO:0000313" key="1">
    <source>
        <dbReference type="EMBL" id="RTE10587.1"/>
    </source>
</evidence>
<proteinExistence type="predicted"/>
<gene>
    <name evidence="1" type="ORF">EJQ19_06540</name>
</gene>
<keyword evidence="2" id="KW-1185">Reference proteome</keyword>
<sequence>MAVIQLNPELQGSVHTAKRAELKKQADSFLAAQPLSPEETAALLKTFQVPSHTRKQNASEPSNYWW</sequence>
<name>A0A3S0AR75_9BACL</name>